<keyword evidence="11 18" id="KW-0067">ATP-binding</keyword>
<dbReference type="GO" id="GO:0005524">
    <property type="term" value="F:ATP binding"/>
    <property type="evidence" value="ECO:0007669"/>
    <property type="project" value="UniProtKB-UniRule"/>
</dbReference>
<dbReference type="InterPro" id="IPR013815">
    <property type="entry name" value="ATP_grasp_subdomain_1"/>
</dbReference>
<evidence type="ECO:0000259" key="20">
    <source>
        <dbReference type="PROSITE" id="PS50975"/>
    </source>
</evidence>
<dbReference type="UniPathway" id="UPA00655">
    <property type="reaction ID" value="UER00711"/>
</dbReference>
<evidence type="ECO:0000259" key="21">
    <source>
        <dbReference type="PROSITE" id="PS50979"/>
    </source>
</evidence>
<keyword evidence="15 19" id="KW-0092">Biotin</keyword>
<dbReference type="KEGG" id="rbd:ALSL_0133"/>
<comment type="subunit">
    <text evidence="3 19">Acetyl-CoA carboxylase is a heterohexamer of biotin carboxyl carrier protein, biotin carboxylase and the two subunits of carboxyl transferase in a 2:2 complex.</text>
</comment>
<evidence type="ECO:0000256" key="4">
    <source>
        <dbReference type="ARBA" id="ARBA00013263"/>
    </source>
</evidence>
<dbReference type="InterPro" id="IPR005479">
    <property type="entry name" value="CPAse_ATP-bd"/>
</dbReference>
<keyword evidence="23" id="KW-1185">Reference proteome</keyword>
<evidence type="ECO:0000256" key="2">
    <source>
        <dbReference type="ARBA" id="ARBA00004956"/>
    </source>
</evidence>
<dbReference type="NCBIfam" id="TIGR00514">
    <property type="entry name" value="accC"/>
    <property type="match status" value="1"/>
</dbReference>
<keyword evidence="9 18" id="KW-0547">Nucleotide-binding</keyword>
<dbReference type="Proteomes" id="UP000270530">
    <property type="component" value="Chromosome"/>
</dbReference>
<evidence type="ECO:0000256" key="7">
    <source>
        <dbReference type="ARBA" id="ARBA00022598"/>
    </source>
</evidence>
<evidence type="ECO:0000256" key="9">
    <source>
        <dbReference type="ARBA" id="ARBA00022741"/>
    </source>
</evidence>
<dbReference type="GO" id="GO:0006633">
    <property type="term" value="P:fatty acid biosynthetic process"/>
    <property type="evidence" value="ECO:0007669"/>
    <property type="project" value="UniProtKB-KW"/>
</dbReference>
<dbReference type="OrthoDB" id="9763189at2"/>
<keyword evidence="10 19" id="KW-0276">Fatty acid metabolism</keyword>
<evidence type="ECO:0000256" key="17">
    <source>
        <dbReference type="ARBA" id="ARBA00048600"/>
    </source>
</evidence>
<comment type="function">
    <text evidence="1 19">This protein is a component of the acetyl coenzyme A carboxylase complex; first, biotin carboxylase catalyzes the carboxylation of the carrier protein and then the transcarboxylase transfers the carboxyl group to form malonyl-CoA.</text>
</comment>
<evidence type="ECO:0000256" key="6">
    <source>
        <dbReference type="ARBA" id="ARBA00022516"/>
    </source>
</evidence>
<dbReference type="EC" id="6.3.4.14" evidence="4 19"/>
<dbReference type="PANTHER" id="PTHR48095:SF2">
    <property type="entry name" value="BIOTIN CARBOXYLASE, CHLOROPLASTIC"/>
    <property type="match status" value="1"/>
</dbReference>
<evidence type="ECO:0000256" key="10">
    <source>
        <dbReference type="ARBA" id="ARBA00022832"/>
    </source>
</evidence>
<dbReference type="Gene3D" id="3.40.50.20">
    <property type="match status" value="1"/>
</dbReference>
<dbReference type="InterPro" id="IPR004549">
    <property type="entry name" value="Acetyl_CoA_COase_biotin_COase"/>
</dbReference>
<dbReference type="InterPro" id="IPR051602">
    <property type="entry name" value="ACC_Biotin_Carboxylase"/>
</dbReference>
<dbReference type="PROSITE" id="PS50979">
    <property type="entry name" value="BC"/>
    <property type="match status" value="1"/>
</dbReference>
<evidence type="ECO:0000256" key="16">
    <source>
        <dbReference type="ARBA" id="ARBA00033786"/>
    </source>
</evidence>
<reference evidence="23" key="2">
    <citation type="submission" date="2018-06" db="EMBL/GenBank/DDBJ databases">
        <title>Genome sequence of Rhodanobacteraceae bacterium strain Dysh456.</title>
        <authorList>
            <person name="Fukui M."/>
        </authorList>
    </citation>
    <scope>NUCLEOTIDE SEQUENCE [LARGE SCALE GENOMIC DNA]</scope>
    <source>
        <strain evidence="23">Dysh456</strain>
    </source>
</reference>
<dbReference type="PROSITE" id="PS50975">
    <property type="entry name" value="ATP_GRASP"/>
    <property type="match status" value="1"/>
</dbReference>
<protein>
    <recommendedName>
        <fullName evidence="5 19">Biotin carboxylase</fullName>
        <ecNumber evidence="4 19">6.3.4.14</ecNumber>
    </recommendedName>
    <alternativeName>
        <fullName evidence="16 19">Acetyl-coenzyme A carboxylase biotin carboxylase subunit A</fullName>
    </alternativeName>
</protein>
<keyword evidence="12" id="KW-0460">Magnesium</keyword>
<evidence type="ECO:0000256" key="19">
    <source>
        <dbReference type="RuleBase" id="RU365063"/>
    </source>
</evidence>
<evidence type="ECO:0000256" key="18">
    <source>
        <dbReference type="PROSITE-ProRule" id="PRU00409"/>
    </source>
</evidence>
<evidence type="ECO:0000256" key="3">
    <source>
        <dbReference type="ARBA" id="ARBA00011750"/>
    </source>
</evidence>
<dbReference type="EMBL" id="AP018560">
    <property type="protein sequence ID" value="BBD78807.1"/>
    <property type="molecule type" value="Genomic_DNA"/>
</dbReference>
<evidence type="ECO:0000313" key="23">
    <source>
        <dbReference type="Proteomes" id="UP000270530"/>
    </source>
</evidence>
<dbReference type="RefSeq" id="WP_126535689.1">
    <property type="nucleotide sequence ID" value="NZ_AP018560.1"/>
</dbReference>
<name>A0A2Z6E1P6_9GAMM</name>
<evidence type="ECO:0000256" key="14">
    <source>
        <dbReference type="ARBA" id="ARBA00023160"/>
    </source>
</evidence>
<evidence type="ECO:0000256" key="12">
    <source>
        <dbReference type="ARBA" id="ARBA00022842"/>
    </source>
</evidence>
<dbReference type="InterPro" id="IPR011761">
    <property type="entry name" value="ATP-grasp"/>
</dbReference>
<evidence type="ECO:0000256" key="5">
    <source>
        <dbReference type="ARBA" id="ARBA00017242"/>
    </source>
</evidence>
<dbReference type="SUPFAM" id="SSF52440">
    <property type="entry name" value="PreATP-grasp domain"/>
    <property type="match status" value="1"/>
</dbReference>
<evidence type="ECO:0000256" key="1">
    <source>
        <dbReference type="ARBA" id="ARBA00003761"/>
    </source>
</evidence>
<dbReference type="FunFam" id="3.40.50.20:FF:000010">
    <property type="entry name" value="Propionyl-CoA carboxylase subunit alpha"/>
    <property type="match status" value="1"/>
</dbReference>
<evidence type="ECO:0000256" key="13">
    <source>
        <dbReference type="ARBA" id="ARBA00023098"/>
    </source>
</evidence>
<dbReference type="GO" id="GO:0046872">
    <property type="term" value="F:metal ion binding"/>
    <property type="evidence" value="ECO:0007669"/>
    <property type="project" value="UniProtKB-KW"/>
</dbReference>
<evidence type="ECO:0000313" key="22">
    <source>
        <dbReference type="EMBL" id="BBD78807.1"/>
    </source>
</evidence>
<gene>
    <name evidence="22" type="ORF">ALSL_0133</name>
</gene>
<dbReference type="PROSITE" id="PS00867">
    <property type="entry name" value="CPSASE_2"/>
    <property type="match status" value="1"/>
</dbReference>
<keyword evidence="14 19" id="KW-0275">Fatty acid biosynthesis</keyword>
<dbReference type="Pfam" id="PF02785">
    <property type="entry name" value="Biotin_carb_C"/>
    <property type="match status" value="1"/>
</dbReference>
<organism evidence="22 23">
    <name type="scientific">Aerosticca soli</name>
    <dbReference type="NCBI Taxonomy" id="2010829"/>
    <lineage>
        <taxon>Bacteria</taxon>
        <taxon>Pseudomonadati</taxon>
        <taxon>Pseudomonadota</taxon>
        <taxon>Gammaproteobacteria</taxon>
        <taxon>Lysobacterales</taxon>
        <taxon>Rhodanobacteraceae</taxon>
        <taxon>Aerosticca</taxon>
    </lineage>
</organism>
<dbReference type="Gene3D" id="3.30.1490.20">
    <property type="entry name" value="ATP-grasp fold, A domain"/>
    <property type="match status" value="1"/>
</dbReference>
<dbReference type="SUPFAM" id="SSF51246">
    <property type="entry name" value="Rudiment single hybrid motif"/>
    <property type="match status" value="1"/>
</dbReference>
<dbReference type="GO" id="GO:0004075">
    <property type="term" value="F:biotin carboxylase activity"/>
    <property type="evidence" value="ECO:0007669"/>
    <property type="project" value="UniProtKB-EC"/>
</dbReference>
<dbReference type="AlphaFoldDB" id="A0A2Z6E1P6"/>
<dbReference type="Pfam" id="PF02786">
    <property type="entry name" value="CPSase_L_D2"/>
    <property type="match status" value="1"/>
</dbReference>
<dbReference type="PANTHER" id="PTHR48095">
    <property type="entry name" value="PYRUVATE CARBOXYLASE SUBUNIT A"/>
    <property type="match status" value="1"/>
</dbReference>
<dbReference type="InterPro" id="IPR011054">
    <property type="entry name" value="Rudment_hybrid_motif"/>
</dbReference>
<dbReference type="Pfam" id="PF00289">
    <property type="entry name" value="Biotin_carb_N"/>
    <property type="match status" value="1"/>
</dbReference>
<dbReference type="InterPro" id="IPR016185">
    <property type="entry name" value="PreATP-grasp_dom_sf"/>
</dbReference>
<dbReference type="FunFam" id="3.30.1490.20:FF:000018">
    <property type="entry name" value="Biotin carboxylase"/>
    <property type="match status" value="1"/>
</dbReference>
<dbReference type="NCBIfam" id="NF006367">
    <property type="entry name" value="PRK08591.1"/>
    <property type="match status" value="1"/>
</dbReference>
<feature type="domain" description="ATP-grasp" evidence="20">
    <location>
        <begin position="122"/>
        <end position="319"/>
    </location>
</feature>
<keyword evidence="8" id="KW-0479">Metal-binding</keyword>
<evidence type="ECO:0000256" key="11">
    <source>
        <dbReference type="ARBA" id="ARBA00022840"/>
    </source>
</evidence>
<dbReference type="InterPro" id="IPR011764">
    <property type="entry name" value="Biotin_carboxylation_dom"/>
</dbReference>
<dbReference type="SMART" id="SM00878">
    <property type="entry name" value="Biotin_carb_C"/>
    <property type="match status" value="1"/>
</dbReference>
<evidence type="ECO:0000256" key="15">
    <source>
        <dbReference type="ARBA" id="ARBA00023267"/>
    </source>
</evidence>
<keyword evidence="7 19" id="KW-0436">Ligase</keyword>
<dbReference type="Gene3D" id="3.30.470.20">
    <property type="entry name" value="ATP-grasp fold, B domain"/>
    <property type="match status" value="1"/>
</dbReference>
<dbReference type="InterPro" id="IPR005482">
    <property type="entry name" value="Biotin_COase_C"/>
</dbReference>
<dbReference type="PROSITE" id="PS00866">
    <property type="entry name" value="CPSASE_1"/>
    <property type="match status" value="1"/>
</dbReference>
<reference evidence="23" key="1">
    <citation type="submission" date="2018-04" db="EMBL/GenBank/DDBJ databases">
        <authorList>
            <person name="Watanabe M."/>
            <person name="Kojima H."/>
        </authorList>
    </citation>
    <scope>NUCLEOTIDE SEQUENCE [LARGE SCALE GENOMIC DNA]</scope>
    <source>
        <strain evidence="23">Dysh456</strain>
    </source>
</reference>
<dbReference type="SUPFAM" id="SSF56059">
    <property type="entry name" value="Glutathione synthetase ATP-binding domain-like"/>
    <property type="match status" value="1"/>
</dbReference>
<feature type="domain" description="Biotin carboxylation" evidence="21">
    <location>
        <begin position="3"/>
        <end position="447"/>
    </location>
</feature>
<dbReference type="InterPro" id="IPR005481">
    <property type="entry name" value="BC-like_N"/>
</dbReference>
<proteinExistence type="predicted"/>
<keyword evidence="13 19" id="KW-0443">Lipid metabolism</keyword>
<keyword evidence="6 19" id="KW-0444">Lipid biosynthesis</keyword>
<comment type="pathway">
    <text evidence="2 19">Lipid metabolism; malonyl-CoA biosynthesis; malonyl-CoA from acetyl-CoA: step 1/1.</text>
</comment>
<comment type="catalytic activity">
    <reaction evidence="17 19">
        <text>N(6)-biotinyl-L-lysyl-[protein] + hydrogencarbonate + ATP = N(6)-carboxybiotinyl-L-lysyl-[protein] + ADP + phosphate + H(+)</text>
        <dbReference type="Rhea" id="RHEA:13501"/>
        <dbReference type="Rhea" id="RHEA-COMP:10505"/>
        <dbReference type="Rhea" id="RHEA-COMP:10506"/>
        <dbReference type="ChEBI" id="CHEBI:15378"/>
        <dbReference type="ChEBI" id="CHEBI:17544"/>
        <dbReference type="ChEBI" id="CHEBI:30616"/>
        <dbReference type="ChEBI" id="CHEBI:43474"/>
        <dbReference type="ChEBI" id="CHEBI:83144"/>
        <dbReference type="ChEBI" id="CHEBI:83145"/>
        <dbReference type="ChEBI" id="CHEBI:456216"/>
        <dbReference type="EC" id="6.3.4.14"/>
    </reaction>
</comment>
<dbReference type="GO" id="GO:2001295">
    <property type="term" value="P:malonyl-CoA biosynthetic process"/>
    <property type="evidence" value="ECO:0007669"/>
    <property type="project" value="UniProtKB-UniPathway"/>
</dbReference>
<sequence>MPLLEKVLIANRGEIALRVLRACHSLGIRTVAVHSTVDRNLKHVGLADEAVCIGPAPAAESYLNIPRIIAAAEITDAQAIHPGYGFLSERADFAEQVEQSGFVFIGPTPEVIRLMGDKVEAIRAMKAAGVPCVPGSGGPLGDDVDENLRIAREIGYPVIIKAAGGGGGRGMRVVRTEAHLANAIVMTRQEAKAAFGNDQVYMEKFLENPRHVEIQVLADGQGNAIHLGERDCSMQRRHQKVVEEAPAPGITPELRAQIGQVCVDACLRIGYRGAGTFEFLFENGRFYFIEMNTRIQVEHPVTELVTGIDLVREQLLIASGEKLSIRQADVKFTGHAIECRINAEDPDTFMPSPGVVKCFEAPGGPGVRVDTHLYDGYRIPPNYDSMIGKLIVHGQDRETAIARMRLALIETVIEGVKCNIPLQQRIMADVGFQQGGQNIHYLEKRMAELKETPPGGEAAP</sequence>
<evidence type="ECO:0000256" key="8">
    <source>
        <dbReference type="ARBA" id="ARBA00022723"/>
    </source>
</evidence>
<accession>A0A2Z6E1P6</accession>